<dbReference type="InterPro" id="IPR045339">
    <property type="entry name" value="DUF6534"/>
</dbReference>
<accession>A0A409XFV9</accession>
<protein>
    <recommendedName>
        <fullName evidence="2">DUF6534 domain-containing protein</fullName>
    </recommendedName>
</protein>
<feature type="transmembrane region" description="Helical" evidence="1">
    <location>
        <begin position="177"/>
        <end position="196"/>
    </location>
</feature>
<comment type="caution">
    <text evidence="3">The sequence shown here is derived from an EMBL/GenBank/DDBJ whole genome shotgun (WGS) entry which is preliminary data.</text>
</comment>
<keyword evidence="1" id="KW-0472">Membrane</keyword>
<evidence type="ECO:0000313" key="4">
    <source>
        <dbReference type="Proteomes" id="UP000283269"/>
    </source>
</evidence>
<dbReference type="PANTHER" id="PTHR40465:SF1">
    <property type="entry name" value="DUF6534 DOMAIN-CONTAINING PROTEIN"/>
    <property type="match status" value="1"/>
</dbReference>
<evidence type="ECO:0000256" key="1">
    <source>
        <dbReference type="SAM" id="Phobius"/>
    </source>
</evidence>
<proteinExistence type="predicted"/>
<gene>
    <name evidence="3" type="ORF">CVT25_013865</name>
</gene>
<sequence length="336" mass="36674">MDTLDTTYGAAFIGLIGSAVLYGVTLLQTFLYFKQYPNDSRFTKIIIFGDKLQQSFCASSINLEYECKFWSSFTVLLTDEACLKLQTDCNGLIGLIVECFFARRVWIMSGNFFITGIIVILACIHCGEHLVFTVEGYLYSGGYCQVSEANSRLFSVPPVVAGLIDVPATQWVTSTGLGSAAAADIIIAVSLCYYLTKSRTGFARTDSLISTLIVYSLTTGLITSVIAFICVVTVNEKDINIGLTLNRLNSRESLREQAAPQEGTFLQLTPFRAVASAHVSQCAEPSSPGANSSMEKDALGQYADNPLLNVKVQTQTFTRSDTDFEYIVSPVRSLPS</sequence>
<dbReference type="Pfam" id="PF20152">
    <property type="entry name" value="DUF6534"/>
    <property type="match status" value="1"/>
</dbReference>
<feature type="transmembrane region" description="Helical" evidence="1">
    <location>
        <begin position="208"/>
        <end position="234"/>
    </location>
</feature>
<keyword evidence="4" id="KW-1185">Reference proteome</keyword>
<dbReference type="OrthoDB" id="2738831at2759"/>
<evidence type="ECO:0000259" key="2">
    <source>
        <dbReference type="Pfam" id="PF20152"/>
    </source>
</evidence>
<keyword evidence="1" id="KW-0812">Transmembrane</keyword>
<feature type="transmembrane region" description="Helical" evidence="1">
    <location>
        <begin position="12"/>
        <end position="33"/>
    </location>
</feature>
<feature type="transmembrane region" description="Helical" evidence="1">
    <location>
        <begin position="112"/>
        <end position="132"/>
    </location>
</feature>
<dbReference type="PANTHER" id="PTHR40465">
    <property type="entry name" value="CHROMOSOME 1, WHOLE GENOME SHOTGUN SEQUENCE"/>
    <property type="match status" value="1"/>
</dbReference>
<evidence type="ECO:0000313" key="3">
    <source>
        <dbReference type="EMBL" id="PPQ89678.1"/>
    </source>
</evidence>
<name>A0A409XFV9_PSICY</name>
<dbReference type="InParanoid" id="A0A409XFV9"/>
<dbReference type="STRING" id="93625.A0A409XFV9"/>
<reference evidence="3 4" key="1">
    <citation type="journal article" date="2018" name="Evol. Lett.">
        <title>Horizontal gene cluster transfer increased hallucinogenic mushroom diversity.</title>
        <authorList>
            <person name="Reynolds H.T."/>
            <person name="Vijayakumar V."/>
            <person name="Gluck-Thaler E."/>
            <person name="Korotkin H.B."/>
            <person name="Matheny P.B."/>
            <person name="Slot J.C."/>
        </authorList>
    </citation>
    <scope>NUCLEOTIDE SEQUENCE [LARGE SCALE GENOMIC DNA]</scope>
    <source>
        <strain evidence="3 4">2631</strain>
    </source>
</reference>
<feature type="domain" description="DUF6534" evidence="2">
    <location>
        <begin position="180"/>
        <end position="235"/>
    </location>
</feature>
<dbReference type="Proteomes" id="UP000283269">
    <property type="component" value="Unassembled WGS sequence"/>
</dbReference>
<keyword evidence="1" id="KW-1133">Transmembrane helix</keyword>
<dbReference type="AlphaFoldDB" id="A0A409XFV9"/>
<organism evidence="3 4">
    <name type="scientific">Psilocybe cyanescens</name>
    <dbReference type="NCBI Taxonomy" id="93625"/>
    <lineage>
        <taxon>Eukaryota</taxon>
        <taxon>Fungi</taxon>
        <taxon>Dikarya</taxon>
        <taxon>Basidiomycota</taxon>
        <taxon>Agaricomycotina</taxon>
        <taxon>Agaricomycetes</taxon>
        <taxon>Agaricomycetidae</taxon>
        <taxon>Agaricales</taxon>
        <taxon>Agaricineae</taxon>
        <taxon>Strophariaceae</taxon>
        <taxon>Psilocybe</taxon>
    </lineage>
</organism>
<dbReference type="EMBL" id="NHYD01001847">
    <property type="protein sequence ID" value="PPQ89678.1"/>
    <property type="molecule type" value="Genomic_DNA"/>
</dbReference>